<dbReference type="PROSITE" id="PS00107">
    <property type="entry name" value="PROTEIN_KINASE_ATP"/>
    <property type="match status" value="1"/>
</dbReference>
<dbReference type="Pfam" id="PF00560">
    <property type="entry name" value="LRR_1"/>
    <property type="match status" value="7"/>
</dbReference>
<dbReference type="OrthoDB" id="676979at2759"/>
<dbReference type="SMART" id="SM00369">
    <property type="entry name" value="LRR_TYP"/>
    <property type="match status" value="4"/>
</dbReference>
<dbReference type="FunFam" id="3.80.10.10:FF:000413">
    <property type="entry name" value="Inactive leucine-rich repeat receptor-like protein kinase"/>
    <property type="match status" value="1"/>
</dbReference>
<feature type="signal peptide" evidence="18">
    <location>
        <begin position="1"/>
        <end position="21"/>
    </location>
</feature>
<evidence type="ECO:0000256" key="16">
    <source>
        <dbReference type="SAM" id="MobiDB-lite"/>
    </source>
</evidence>
<dbReference type="Pfam" id="PF00069">
    <property type="entry name" value="Pkinase"/>
    <property type="match status" value="1"/>
</dbReference>
<dbReference type="InterPro" id="IPR013210">
    <property type="entry name" value="LRR_N_plant-typ"/>
</dbReference>
<dbReference type="Gene3D" id="1.10.510.10">
    <property type="entry name" value="Transferase(Phosphotransferase) domain 1"/>
    <property type="match status" value="1"/>
</dbReference>
<reference evidence="20 21" key="1">
    <citation type="submission" date="2020-09" db="EMBL/GenBank/DDBJ databases">
        <title>De no assembly of potato wild relative species, Solanum commersonii.</title>
        <authorList>
            <person name="Cho K."/>
        </authorList>
    </citation>
    <scope>NUCLEOTIDE SEQUENCE [LARGE SCALE GENOMIC DNA]</scope>
    <source>
        <strain evidence="20">LZ3.2</strain>
        <tissue evidence="20">Leaf</tissue>
    </source>
</reference>
<dbReference type="FunFam" id="3.30.200.20:FF:000512">
    <property type="entry name" value="Receptor-like protein kinase HSL1"/>
    <property type="match status" value="1"/>
</dbReference>
<feature type="domain" description="Protein kinase" evidence="19">
    <location>
        <begin position="567"/>
        <end position="849"/>
    </location>
</feature>
<comment type="subcellular location">
    <subcellularLocation>
        <location evidence="1">Membrane</location>
        <topology evidence="1">Single-pass membrane protein</topology>
    </subcellularLocation>
</comment>
<dbReference type="InterPro" id="IPR003591">
    <property type="entry name" value="Leu-rich_rpt_typical-subtyp"/>
</dbReference>
<dbReference type="Proteomes" id="UP000824120">
    <property type="component" value="Chromosome 12"/>
</dbReference>
<proteinExistence type="inferred from homology"/>
<dbReference type="GO" id="GO:0050832">
    <property type="term" value="P:defense response to fungus"/>
    <property type="evidence" value="ECO:0007669"/>
    <property type="project" value="UniProtKB-ARBA"/>
</dbReference>
<dbReference type="InterPro" id="IPR050647">
    <property type="entry name" value="Plant_LRR-RLKs"/>
</dbReference>
<evidence type="ECO:0000256" key="17">
    <source>
        <dbReference type="SAM" id="Phobius"/>
    </source>
</evidence>
<evidence type="ECO:0000259" key="19">
    <source>
        <dbReference type="PROSITE" id="PS50011"/>
    </source>
</evidence>
<dbReference type="InterPro" id="IPR001611">
    <property type="entry name" value="Leu-rich_rpt"/>
</dbReference>
<keyword evidence="8 15" id="KW-0547">Nucleotide-binding</keyword>
<dbReference type="GO" id="GO:0033612">
    <property type="term" value="F:receptor serine/threonine kinase binding"/>
    <property type="evidence" value="ECO:0007669"/>
    <property type="project" value="TreeGrafter"/>
</dbReference>
<dbReference type="InterPro" id="IPR017441">
    <property type="entry name" value="Protein_kinase_ATP_BS"/>
</dbReference>
<evidence type="ECO:0000256" key="10">
    <source>
        <dbReference type="ARBA" id="ARBA00022840"/>
    </source>
</evidence>
<dbReference type="FunFam" id="3.80.10.10:FF:000383">
    <property type="entry name" value="Leucine-rich repeat receptor protein kinase EMS1"/>
    <property type="match status" value="2"/>
</dbReference>
<evidence type="ECO:0000256" key="13">
    <source>
        <dbReference type="ARBA" id="ARBA00023170"/>
    </source>
</evidence>
<evidence type="ECO:0000256" key="9">
    <source>
        <dbReference type="ARBA" id="ARBA00022777"/>
    </source>
</evidence>
<keyword evidence="5 17" id="KW-0812">Transmembrane</keyword>
<dbReference type="GO" id="GO:0005524">
    <property type="term" value="F:ATP binding"/>
    <property type="evidence" value="ECO:0007669"/>
    <property type="project" value="UniProtKB-UniRule"/>
</dbReference>
<keyword evidence="21" id="KW-1185">Reference proteome</keyword>
<keyword evidence="9" id="KW-0418">Kinase</keyword>
<keyword evidence="11 17" id="KW-1133">Transmembrane helix</keyword>
<evidence type="ECO:0000256" key="7">
    <source>
        <dbReference type="ARBA" id="ARBA00022737"/>
    </source>
</evidence>
<dbReference type="InterPro" id="IPR000719">
    <property type="entry name" value="Prot_kinase_dom"/>
</dbReference>
<evidence type="ECO:0000313" key="20">
    <source>
        <dbReference type="EMBL" id="KAG5569666.1"/>
    </source>
</evidence>
<comment type="similarity">
    <text evidence="2">Belongs to the protein kinase superfamily. Ser/Thr protein kinase family.</text>
</comment>
<dbReference type="PROSITE" id="PS00108">
    <property type="entry name" value="PROTEIN_KINASE_ST"/>
    <property type="match status" value="1"/>
</dbReference>
<protein>
    <recommendedName>
        <fullName evidence="19">Protein kinase domain-containing protein</fullName>
    </recommendedName>
</protein>
<evidence type="ECO:0000256" key="18">
    <source>
        <dbReference type="SAM" id="SignalP"/>
    </source>
</evidence>
<gene>
    <name evidence="20" type="ORF">H5410_059432</name>
</gene>
<dbReference type="InterPro" id="IPR011009">
    <property type="entry name" value="Kinase-like_dom_sf"/>
</dbReference>
<dbReference type="FunFam" id="1.10.510.10:FF:000714">
    <property type="entry name" value="Kinase family with leucine-rich repeat domain-containing protein"/>
    <property type="match status" value="1"/>
</dbReference>
<dbReference type="Pfam" id="PF08263">
    <property type="entry name" value="LRRNT_2"/>
    <property type="match status" value="1"/>
</dbReference>
<evidence type="ECO:0000256" key="5">
    <source>
        <dbReference type="ARBA" id="ARBA00022692"/>
    </source>
</evidence>
<keyword evidence="4" id="KW-0808">Transferase</keyword>
<evidence type="ECO:0000313" key="21">
    <source>
        <dbReference type="Proteomes" id="UP000824120"/>
    </source>
</evidence>
<dbReference type="InterPro" id="IPR032675">
    <property type="entry name" value="LRR_dom_sf"/>
</dbReference>
<evidence type="ECO:0000256" key="8">
    <source>
        <dbReference type="ARBA" id="ARBA00022741"/>
    </source>
</evidence>
<sequence>MSKIIFSLFIFLFFIISHGKSQESPNQEKAILLKLKQYWFTSPNVTKWISSSNHCSWDGIICTQNLVSGIQIPYGNISKPIPNFICDLKNLTFLDFNHNFIPGNFPDIYSCSNLEFLDLSYNYMDGNLPDEINRLSSNLKYLNLTANNFNGDIPKGIGGLSQLKVLELTANLFDGSFPEEIGELLNLEVLVMSLNGFAPQAIPSRFTKLKNLKNLWMTEAHLIGNIPENIGNMTSLEFLDLSNNGLSGSIPDGLFHLKNLSTVYLYTNKLSGEIPQSVSSMNLYVVDLCNNSLTGKIPEDFGKLTKMTGLSLFFNQLSGEIPLNIGKLSSLETVKLFGNKLSGEIPPDFGRFSKLFDFQVSENQLVGKLPEGICNNKALARMVAFGNNLTGKLPSSLGSCDSLRSLRVENNQLSGEVPDGLWTGKSLSMLLMNDNLLTGQLPHRVASNLSQIDISNNKFSGELPAGMGTWHNLSVFKASNNLLSGQIPQELTLLPGITKLFLDGNLLSGNFPSNISSVAAVTFLVAVLYGLFVLRSHRKRKQESVLTWKQTSFHKLDFTESDIVSNLTENNIIGSGGSGQVYLVPLSRSGDYVAVKRIWRNQRLDHKHEKQFLAEVQILGTIRHTNIVKLLCCIFSEESKLLVYEYMENRSLDIWLHSKNRLDNASRSTPHLVLEWPRRLQIAIGAARGLCYMHHDCSPPIIHRDVKSSNILLDSQFNAKIADFGLARMLLKPGDNTVTAVAGSFGYIAPEYARKTRVTEKIDVYSFGVILLELVTGKEANLGDEDSCLADWAWRHLQKGKPMADALDEDIKETRYLEEIFIVFKLGIFCTSTFPSSRPTMKEVLQILIQCSNSSPTSGEKKNETEQDVLPLLKNSRSERIEENDDV</sequence>
<feature type="chain" id="PRO_5039912983" description="Protein kinase domain-containing protein" evidence="18">
    <location>
        <begin position="22"/>
        <end position="887"/>
    </location>
</feature>
<dbReference type="InterPro" id="IPR008271">
    <property type="entry name" value="Ser/Thr_kinase_AS"/>
</dbReference>
<dbReference type="Gene3D" id="3.30.200.20">
    <property type="entry name" value="Phosphorylase Kinase, domain 1"/>
    <property type="match status" value="1"/>
</dbReference>
<keyword evidence="6 18" id="KW-0732">Signal</keyword>
<keyword evidence="3" id="KW-0433">Leucine-rich repeat</keyword>
<dbReference type="Gene3D" id="3.80.10.10">
    <property type="entry name" value="Ribonuclease Inhibitor"/>
    <property type="match status" value="5"/>
</dbReference>
<accession>A0A9J5W2I1</accession>
<dbReference type="EMBL" id="JACXVP010000012">
    <property type="protein sequence ID" value="KAG5569666.1"/>
    <property type="molecule type" value="Genomic_DNA"/>
</dbReference>
<evidence type="ECO:0000256" key="11">
    <source>
        <dbReference type="ARBA" id="ARBA00022989"/>
    </source>
</evidence>
<evidence type="ECO:0000256" key="3">
    <source>
        <dbReference type="ARBA" id="ARBA00022614"/>
    </source>
</evidence>
<evidence type="ECO:0000256" key="1">
    <source>
        <dbReference type="ARBA" id="ARBA00004167"/>
    </source>
</evidence>
<evidence type="ECO:0000256" key="2">
    <source>
        <dbReference type="ARBA" id="ARBA00008684"/>
    </source>
</evidence>
<keyword evidence="10 15" id="KW-0067">ATP-binding</keyword>
<dbReference type="SUPFAM" id="SSF52058">
    <property type="entry name" value="L domain-like"/>
    <property type="match status" value="1"/>
</dbReference>
<dbReference type="AlphaFoldDB" id="A0A9J5W2I1"/>
<dbReference type="SUPFAM" id="SSF56112">
    <property type="entry name" value="Protein kinase-like (PK-like)"/>
    <property type="match status" value="1"/>
</dbReference>
<keyword evidence="12 17" id="KW-0472">Membrane</keyword>
<evidence type="ECO:0000256" key="12">
    <source>
        <dbReference type="ARBA" id="ARBA00023136"/>
    </source>
</evidence>
<name>A0A9J5W2I1_SOLCO</name>
<comment type="caution">
    <text evidence="20">The sequence shown here is derived from an EMBL/GenBank/DDBJ whole genome shotgun (WGS) entry which is preliminary data.</text>
</comment>
<keyword evidence="7" id="KW-0677">Repeat</keyword>
<dbReference type="PROSITE" id="PS50011">
    <property type="entry name" value="PROTEIN_KINASE_DOM"/>
    <property type="match status" value="1"/>
</dbReference>
<dbReference type="PROSITE" id="PS51450">
    <property type="entry name" value="LRR"/>
    <property type="match status" value="1"/>
</dbReference>
<keyword evidence="13" id="KW-0675">Receptor</keyword>
<dbReference type="SUPFAM" id="SSF52047">
    <property type="entry name" value="RNI-like"/>
    <property type="match status" value="1"/>
</dbReference>
<evidence type="ECO:0000256" key="4">
    <source>
        <dbReference type="ARBA" id="ARBA00022679"/>
    </source>
</evidence>
<dbReference type="PANTHER" id="PTHR48056">
    <property type="entry name" value="LRR RECEPTOR-LIKE SERINE/THREONINE-PROTEIN KINASE-RELATED"/>
    <property type="match status" value="1"/>
</dbReference>
<evidence type="ECO:0000256" key="15">
    <source>
        <dbReference type="PROSITE-ProRule" id="PRU10141"/>
    </source>
</evidence>
<dbReference type="PANTHER" id="PTHR48056:SF29">
    <property type="entry name" value="RECEPTOR-LIKE PROTEIN KINASE HSL1"/>
    <property type="match status" value="1"/>
</dbReference>
<keyword evidence="14" id="KW-0325">Glycoprotein</keyword>
<dbReference type="GO" id="GO:0016020">
    <property type="term" value="C:membrane"/>
    <property type="evidence" value="ECO:0007669"/>
    <property type="project" value="UniProtKB-SubCell"/>
</dbReference>
<organism evidence="20 21">
    <name type="scientific">Solanum commersonii</name>
    <name type="common">Commerson's wild potato</name>
    <name type="synonym">Commerson's nightshade</name>
    <dbReference type="NCBI Taxonomy" id="4109"/>
    <lineage>
        <taxon>Eukaryota</taxon>
        <taxon>Viridiplantae</taxon>
        <taxon>Streptophyta</taxon>
        <taxon>Embryophyta</taxon>
        <taxon>Tracheophyta</taxon>
        <taxon>Spermatophyta</taxon>
        <taxon>Magnoliopsida</taxon>
        <taxon>eudicotyledons</taxon>
        <taxon>Gunneridae</taxon>
        <taxon>Pentapetalae</taxon>
        <taxon>asterids</taxon>
        <taxon>lamiids</taxon>
        <taxon>Solanales</taxon>
        <taxon>Solanaceae</taxon>
        <taxon>Solanoideae</taxon>
        <taxon>Solaneae</taxon>
        <taxon>Solanum</taxon>
    </lineage>
</organism>
<feature type="transmembrane region" description="Helical" evidence="17">
    <location>
        <begin position="515"/>
        <end position="534"/>
    </location>
</feature>
<evidence type="ECO:0000256" key="6">
    <source>
        <dbReference type="ARBA" id="ARBA00022729"/>
    </source>
</evidence>
<evidence type="ECO:0000256" key="14">
    <source>
        <dbReference type="ARBA" id="ARBA00023180"/>
    </source>
</evidence>
<dbReference type="FunFam" id="3.80.10.10:FF:000221">
    <property type="entry name" value="Leucine-rich repeat receptor-like protein kinase PXL1"/>
    <property type="match status" value="1"/>
</dbReference>
<feature type="binding site" evidence="15">
    <location>
        <position position="596"/>
    </location>
    <ligand>
        <name>ATP</name>
        <dbReference type="ChEBI" id="CHEBI:30616"/>
    </ligand>
</feature>
<dbReference type="GO" id="GO:0004672">
    <property type="term" value="F:protein kinase activity"/>
    <property type="evidence" value="ECO:0007669"/>
    <property type="project" value="InterPro"/>
</dbReference>
<feature type="region of interest" description="Disordered" evidence="16">
    <location>
        <begin position="854"/>
        <end position="887"/>
    </location>
</feature>
<dbReference type="SMART" id="SM00220">
    <property type="entry name" value="S_TKc"/>
    <property type="match status" value="1"/>
</dbReference>